<name>A0A6M0RNU7_9CYAN</name>
<organism evidence="1 2">
    <name type="scientific">Adonisia turfae CCMR0081</name>
    <dbReference type="NCBI Taxonomy" id="2292702"/>
    <lineage>
        <taxon>Bacteria</taxon>
        <taxon>Bacillati</taxon>
        <taxon>Cyanobacteriota</taxon>
        <taxon>Adonisia</taxon>
        <taxon>Adonisia turfae</taxon>
    </lineage>
</organism>
<proteinExistence type="predicted"/>
<protein>
    <submittedName>
        <fullName evidence="1">Uncharacterized protein</fullName>
    </submittedName>
</protein>
<reference evidence="1 2" key="1">
    <citation type="journal article" date="2020" name="Microb. Ecol.">
        <title>Ecogenomics of the Marine Benthic Filamentous Cyanobacterium Adonisia.</title>
        <authorList>
            <person name="Walter J.M."/>
            <person name="Coutinho F.H."/>
            <person name="Leomil L."/>
            <person name="Hargreaves P.I."/>
            <person name="Campeao M.E."/>
            <person name="Vieira V.V."/>
            <person name="Silva B.S."/>
            <person name="Fistarol G.O."/>
            <person name="Salomon P.S."/>
            <person name="Sawabe T."/>
            <person name="Mino S."/>
            <person name="Hosokawa M."/>
            <person name="Miyashita H."/>
            <person name="Maruyama F."/>
            <person name="van Verk M.C."/>
            <person name="Dutilh B.E."/>
            <person name="Thompson C.C."/>
            <person name="Thompson F.L."/>
        </authorList>
    </citation>
    <scope>NUCLEOTIDE SEQUENCE [LARGE SCALE GENOMIC DNA]</scope>
    <source>
        <strain evidence="1 2">CCMR0081</strain>
    </source>
</reference>
<evidence type="ECO:0000313" key="1">
    <source>
        <dbReference type="EMBL" id="NEZ57560.1"/>
    </source>
</evidence>
<evidence type="ECO:0000313" key="2">
    <source>
        <dbReference type="Proteomes" id="UP000481033"/>
    </source>
</evidence>
<dbReference type="RefSeq" id="WP_163699653.1">
    <property type="nucleotide sequence ID" value="NZ_QXHD01000004.1"/>
</dbReference>
<keyword evidence="2" id="KW-1185">Reference proteome</keyword>
<dbReference type="Proteomes" id="UP000481033">
    <property type="component" value="Unassembled WGS sequence"/>
</dbReference>
<accession>A0A6M0RNU7</accession>
<dbReference type="EMBL" id="QXHD01000004">
    <property type="protein sequence ID" value="NEZ57560.1"/>
    <property type="molecule type" value="Genomic_DNA"/>
</dbReference>
<dbReference type="AlphaFoldDB" id="A0A6M0RNU7"/>
<gene>
    <name evidence="1" type="ORF">DXZ20_18200</name>
</gene>
<sequence length="62" mass="7131">MPLSVLFYDGIFLVHVDTFTQLEEEIRLDERVPSQVIVWLKGSPAPAYWSESLDARMGLAHR</sequence>
<comment type="caution">
    <text evidence="1">The sequence shown here is derived from an EMBL/GenBank/DDBJ whole genome shotgun (WGS) entry which is preliminary data.</text>
</comment>